<evidence type="ECO:0000256" key="4">
    <source>
        <dbReference type="ARBA" id="ARBA00022989"/>
    </source>
</evidence>
<keyword evidence="8" id="KW-0807">Transducer</keyword>
<dbReference type="InterPro" id="IPR000276">
    <property type="entry name" value="GPCR_Rhodpsn"/>
</dbReference>
<evidence type="ECO:0000256" key="9">
    <source>
        <dbReference type="PROSITE-ProRule" id="PRU00023"/>
    </source>
</evidence>
<keyword evidence="6 11" id="KW-0472">Membrane</keyword>
<dbReference type="InterPro" id="IPR017452">
    <property type="entry name" value="GPCR_Rhodpsn_7TM"/>
</dbReference>
<evidence type="ECO:0000256" key="2">
    <source>
        <dbReference type="ARBA" id="ARBA00010663"/>
    </source>
</evidence>
<reference evidence="13 14" key="1">
    <citation type="submission" date="2020-02" db="EMBL/GenBank/DDBJ databases">
        <authorList>
            <person name="Ferguson B K."/>
        </authorList>
    </citation>
    <scope>NUCLEOTIDE SEQUENCE [LARGE SCALE GENOMIC DNA]</scope>
</reference>
<dbReference type="AlphaFoldDB" id="A0A6H5IA18"/>
<dbReference type="Gene3D" id="1.25.40.20">
    <property type="entry name" value="Ankyrin repeat-containing domain"/>
    <property type="match status" value="1"/>
</dbReference>
<protein>
    <recommendedName>
        <fullName evidence="12">G-protein coupled receptors family 1 profile domain-containing protein</fullName>
    </recommendedName>
</protein>
<sequence length="953" mass="112074">MMFDEDDRSCLELFQSLLIGIEWEYEVARLEFIEEIEDLMSRWRGPRPNLHELFPRAEVVEWLLSDALNIMREKYVVGLRFIKFVLSSGYRDRPRFENGEYVVARTTPIHRAAIFRERHAVSWDIAIEDLFRIYDRWDLNYVDEDTGLTHFHVACMSNSVYAARQFVQNGLSPDYYPDERIDPPLHLALKYHALNFERTAVIKMLLRRGADPNLANAEGTRPLHVICRKFYDGAELAHLFFKLNDELRQSVDCNVEDDWGRTPLQWAAAILSPDLMDLLLYYGADWDGFVFPDESLILEAYERTRQLRYRFGFKMKLAMRARLVDEYLYEQGYELQARDATKIMELLARHRVFDVPSYLEEEVLHDLELVENARNVKLKSDLTLLDALRLRPAELEKRLEPWRLHAFWENKKLTQLNGFSETWHCEKLLCEKMLRGFVRSWGLAAFMEVNRYELPFEAAEVLVDKLMNDDLWRVCKALHWPEDEEEEVTDEEQRQPLLEQPRRGSKSRSKRRSLKALASPDESYKTVGVKMKARNATLHLYTAHEQTSRSSERGQKCYIRLVLAICAQRLCASAMKRLYLSMQQRQLEFPDLYKIYVDSSRISYNNETSSSLPTLPPNLTFTRQSLYIVIAYGVCFFIATIGNLTVFVTLSRGRYRKSRISLMICHLSIADLLVAFFTIPIERTCTRFIKRIRWRKSNEISWSRIAKPSKTGYFAVLYPLRMTVARRRGKMMLTVAWIFSIFCAVPQFGENYDRPHHDWEKFTARDAFVALTIVDRLEKREYELDRRDAMTIMKLFATHGLFENSTYLDTRWCDDRSHVTHWCRATRRRLAIFIEFGLVLTASASHEFNDFLSIIGIAFNRGIQEMFNFFGSENAPKIKKLLLPIDEHLLSRAKAPGALEFHAVRHVQFVLLGSRREHVQRVLHRHHVLFAPRHYLLRLPEDTLGDQQQVQGE</sequence>
<evidence type="ECO:0000256" key="5">
    <source>
        <dbReference type="ARBA" id="ARBA00023040"/>
    </source>
</evidence>
<gene>
    <name evidence="13" type="ORF">TBRA_LOCUS5906</name>
</gene>
<feature type="domain" description="G-protein coupled receptors family 1 profile" evidence="12">
    <location>
        <begin position="642"/>
        <end position="681"/>
    </location>
</feature>
<comment type="similarity">
    <text evidence="2">Belongs to the G-protein coupled receptor 1 family.</text>
</comment>
<keyword evidence="4 11" id="KW-1133">Transmembrane helix</keyword>
<feature type="repeat" description="ANK" evidence="9">
    <location>
        <begin position="184"/>
        <end position="217"/>
    </location>
</feature>
<evidence type="ECO:0000259" key="12">
    <source>
        <dbReference type="PROSITE" id="PS50262"/>
    </source>
</evidence>
<dbReference type="PANTHER" id="PTHR45695:SF22">
    <property type="entry name" value="G-PROTEIN COUPLED RECEPTORS FAMILY 1 PROFILE DOMAIN-CONTAINING PROTEIN"/>
    <property type="match status" value="1"/>
</dbReference>
<dbReference type="Pfam" id="PF12796">
    <property type="entry name" value="Ank_2"/>
    <property type="match status" value="1"/>
</dbReference>
<dbReference type="InterPro" id="IPR002110">
    <property type="entry name" value="Ankyrin_rpt"/>
</dbReference>
<dbReference type="SMART" id="SM00248">
    <property type="entry name" value="ANK"/>
    <property type="match status" value="3"/>
</dbReference>
<dbReference type="GO" id="GO:0004930">
    <property type="term" value="F:G protein-coupled receptor activity"/>
    <property type="evidence" value="ECO:0007669"/>
    <property type="project" value="UniProtKB-KW"/>
</dbReference>
<dbReference type="OrthoDB" id="496981at2759"/>
<feature type="compositionally biased region" description="Basic residues" evidence="10">
    <location>
        <begin position="503"/>
        <end position="514"/>
    </location>
</feature>
<proteinExistence type="inferred from homology"/>
<keyword evidence="5" id="KW-0297">G-protein coupled receptor</keyword>
<name>A0A6H5IA18_9HYME</name>
<dbReference type="PROSITE" id="PS50262">
    <property type="entry name" value="G_PROTEIN_RECEP_F1_2"/>
    <property type="match status" value="1"/>
</dbReference>
<dbReference type="PROSITE" id="PS50088">
    <property type="entry name" value="ANK_REPEAT"/>
    <property type="match status" value="1"/>
</dbReference>
<feature type="region of interest" description="Disordered" evidence="10">
    <location>
        <begin position="485"/>
        <end position="519"/>
    </location>
</feature>
<dbReference type="EMBL" id="CADCXV010000729">
    <property type="protein sequence ID" value="CAB0034008.1"/>
    <property type="molecule type" value="Genomic_DNA"/>
</dbReference>
<evidence type="ECO:0000256" key="7">
    <source>
        <dbReference type="ARBA" id="ARBA00023170"/>
    </source>
</evidence>
<feature type="transmembrane region" description="Helical" evidence="11">
    <location>
        <begin position="660"/>
        <end position="681"/>
    </location>
</feature>
<accession>A0A6H5IA18</accession>
<feature type="transmembrane region" description="Helical" evidence="11">
    <location>
        <begin position="626"/>
        <end position="648"/>
    </location>
</feature>
<keyword evidence="7" id="KW-0675">Receptor</keyword>
<keyword evidence="3 11" id="KW-0812">Transmembrane</keyword>
<dbReference type="PANTHER" id="PTHR45695">
    <property type="entry name" value="LEUCOKININ RECEPTOR-RELATED"/>
    <property type="match status" value="1"/>
</dbReference>
<organism evidence="13 14">
    <name type="scientific">Trichogramma brassicae</name>
    <dbReference type="NCBI Taxonomy" id="86971"/>
    <lineage>
        <taxon>Eukaryota</taxon>
        <taxon>Metazoa</taxon>
        <taxon>Ecdysozoa</taxon>
        <taxon>Arthropoda</taxon>
        <taxon>Hexapoda</taxon>
        <taxon>Insecta</taxon>
        <taxon>Pterygota</taxon>
        <taxon>Neoptera</taxon>
        <taxon>Endopterygota</taxon>
        <taxon>Hymenoptera</taxon>
        <taxon>Apocrita</taxon>
        <taxon>Proctotrupomorpha</taxon>
        <taxon>Chalcidoidea</taxon>
        <taxon>Trichogrammatidae</taxon>
        <taxon>Trichogramma</taxon>
    </lineage>
</organism>
<evidence type="ECO:0000313" key="13">
    <source>
        <dbReference type="EMBL" id="CAB0034008.1"/>
    </source>
</evidence>
<dbReference type="SUPFAM" id="SSF48403">
    <property type="entry name" value="Ankyrin repeat"/>
    <property type="match status" value="1"/>
</dbReference>
<dbReference type="InterPro" id="IPR036770">
    <property type="entry name" value="Ankyrin_rpt-contain_sf"/>
</dbReference>
<evidence type="ECO:0000256" key="3">
    <source>
        <dbReference type="ARBA" id="ARBA00022692"/>
    </source>
</evidence>
<evidence type="ECO:0000256" key="1">
    <source>
        <dbReference type="ARBA" id="ARBA00004141"/>
    </source>
</evidence>
<dbReference type="SUPFAM" id="SSF81321">
    <property type="entry name" value="Family A G protein-coupled receptor-like"/>
    <property type="match status" value="1"/>
</dbReference>
<dbReference type="Proteomes" id="UP000479190">
    <property type="component" value="Unassembled WGS sequence"/>
</dbReference>
<keyword evidence="9" id="KW-0040">ANK repeat</keyword>
<dbReference type="Gene3D" id="1.20.1070.10">
    <property type="entry name" value="Rhodopsin 7-helix transmembrane proteins"/>
    <property type="match status" value="1"/>
</dbReference>
<evidence type="ECO:0000256" key="10">
    <source>
        <dbReference type="SAM" id="MobiDB-lite"/>
    </source>
</evidence>
<evidence type="ECO:0000256" key="11">
    <source>
        <dbReference type="SAM" id="Phobius"/>
    </source>
</evidence>
<dbReference type="PRINTS" id="PR00237">
    <property type="entry name" value="GPCRRHODOPSN"/>
</dbReference>
<evidence type="ECO:0000256" key="6">
    <source>
        <dbReference type="ARBA" id="ARBA00023136"/>
    </source>
</evidence>
<comment type="subcellular location">
    <subcellularLocation>
        <location evidence="1">Membrane</location>
        <topology evidence="1">Multi-pass membrane protein</topology>
    </subcellularLocation>
</comment>
<dbReference type="GO" id="GO:0005886">
    <property type="term" value="C:plasma membrane"/>
    <property type="evidence" value="ECO:0007669"/>
    <property type="project" value="TreeGrafter"/>
</dbReference>
<evidence type="ECO:0000256" key="8">
    <source>
        <dbReference type="ARBA" id="ARBA00023224"/>
    </source>
</evidence>
<evidence type="ECO:0000313" key="14">
    <source>
        <dbReference type="Proteomes" id="UP000479190"/>
    </source>
</evidence>
<keyword evidence="14" id="KW-1185">Reference proteome</keyword>